<feature type="region of interest" description="Disordered" evidence="4">
    <location>
        <begin position="531"/>
        <end position="555"/>
    </location>
</feature>
<keyword evidence="3" id="KW-0808">Transferase</keyword>
<feature type="compositionally biased region" description="Low complexity" evidence="4">
    <location>
        <begin position="643"/>
        <end position="659"/>
    </location>
</feature>
<evidence type="ECO:0000259" key="5">
    <source>
        <dbReference type="Pfam" id="PF01555"/>
    </source>
</evidence>
<protein>
    <submittedName>
        <fullName evidence="6">DNA methylase</fullName>
    </submittedName>
</protein>
<name>G1DUQ9_9CAUD</name>
<dbReference type="PROSITE" id="PS50817">
    <property type="entry name" value="INTEIN_N_TER"/>
    <property type="match status" value="1"/>
</dbReference>
<dbReference type="SUPFAM" id="SSF53335">
    <property type="entry name" value="S-adenosyl-L-methionine-dependent methyltransferases"/>
    <property type="match status" value="1"/>
</dbReference>
<feature type="region of interest" description="Disordered" evidence="4">
    <location>
        <begin position="753"/>
        <end position="773"/>
    </location>
</feature>
<evidence type="ECO:0000313" key="6">
    <source>
        <dbReference type="EMBL" id="AEJ93250.1"/>
    </source>
</evidence>
<feature type="domain" description="DNA methylase N-4/N-6" evidence="5">
    <location>
        <begin position="121"/>
        <end position="175"/>
    </location>
</feature>
<dbReference type="EMBL" id="JN020143">
    <property type="protein sequence ID" value="AEJ93250.1"/>
    <property type="molecule type" value="Genomic_DNA"/>
</dbReference>
<evidence type="ECO:0000256" key="3">
    <source>
        <dbReference type="ARBA" id="ARBA00022679"/>
    </source>
</evidence>
<dbReference type="Gene3D" id="2.170.16.10">
    <property type="entry name" value="Hedgehog/Intein (Hint) domain"/>
    <property type="match status" value="1"/>
</dbReference>
<dbReference type="InterPro" id="IPR036844">
    <property type="entry name" value="Hint_dom_sf"/>
</dbReference>
<dbReference type="InterPro" id="IPR006141">
    <property type="entry name" value="Intein_N"/>
</dbReference>
<keyword evidence="2 6" id="KW-0489">Methyltransferase</keyword>
<dbReference type="Proteomes" id="UP000008402">
    <property type="component" value="Segment"/>
</dbReference>
<dbReference type="GO" id="GO:0003677">
    <property type="term" value="F:DNA binding"/>
    <property type="evidence" value="ECO:0007669"/>
    <property type="project" value="InterPro"/>
</dbReference>
<dbReference type="RefSeq" id="YP_009608140.1">
    <property type="nucleotide sequence ID" value="NC_041988.1"/>
</dbReference>
<organism evidence="6 7">
    <name type="scientific">Mycobacterium phage ShiLan</name>
    <dbReference type="NCBI Taxonomy" id="1036616"/>
    <lineage>
        <taxon>Viruses</taxon>
        <taxon>Duplodnaviria</taxon>
        <taxon>Heunggongvirae</taxon>
        <taxon>Uroviricota</taxon>
        <taxon>Caudoviricetes</taxon>
        <taxon>Gracegardnervirinae</taxon>
        <taxon>Cheoctovirus</taxon>
        <taxon>Cheoctovirus shilan</taxon>
        <taxon>Mycobacterium virus Shilan</taxon>
    </lineage>
</organism>
<reference evidence="6 7" key="1">
    <citation type="journal article" date="2012" name="J. Virol.">
        <title>Complete Genome Sequences of 138 Mycobacteriophages.</title>
        <authorList>
            <consortium name="the Science Education Alliance Phage Hunters Advancing Genomics and Evolutionary Science Program"/>
            <consortium name="the KwaZulu-Natal Research Institute for Tuberculosis and HIV Mycobacterial Genetics Course Students"/>
            <consortium name="the Phage Hunters Integrating Research and Education Program"/>
            <person name="Hatfull G.F."/>
        </authorList>
    </citation>
    <scope>NUCLEOTIDE SEQUENCE [LARGE SCALE GENOMIC DNA]</scope>
</reference>
<feature type="region of interest" description="Disordered" evidence="4">
    <location>
        <begin position="873"/>
        <end position="900"/>
    </location>
</feature>
<dbReference type="GO" id="GO:0016539">
    <property type="term" value="P:intein-mediated protein splicing"/>
    <property type="evidence" value="ECO:0007669"/>
    <property type="project" value="InterPro"/>
</dbReference>
<gene>
    <name evidence="6" type="primary">65</name>
    <name evidence="6" type="ORF">SHILAN_65</name>
</gene>
<evidence type="ECO:0000256" key="4">
    <source>
        <dbReference type="SAM" id="MobiDB-lite"/>
    </source>
</evidence>
<sequence>MTPYYQDDEVTLYHGDCLDVIAKLPDNSVDAVVTDPPYGLEFMGKDWDAPWKESDVNADAGFHGGGISATRKLPSFTGTTNPKCLRCKGTRRGRRDGTAKVAVCLCRDGGQFPNVRAVEMRAFQQWSQEWAAECLRVLKPGGHMLAFGGTRTWHRLASAIEDAGFEIRDSIAWLYGCLTADTEVLTDSGWKLGIDVTEGDLVAQWDSETDQITLAPVQQVFRAPWDGPMRILRNADTDQVLTPNHRVYHRPAQRKMVSGKRRRWFDNQWQVAEAADLSTWNPVQLPVAGHHEGSGIGGDDYAALLGWVWTEGGFDPSGTGVRIYQSSVNADKVAEIAALMDRIGAHKRYDRERTYRGRVYTETMWFISGELAERVRADLPGKRPTYDLLWRMTGSEKLALLRAAMLGDGSGWGTRSQQFHQKYEDDLVWLQTLLALIGRSGKVGMRPDRQCGALYLRDRATTELQARHLRDDTEHYTGEVWCVKVPTGAFVARRNGKVFITGNSGFPKSMDVSKAIDKAAGAEREVIGTKGNKGRRAAEGWGMRQDADGDPVTAPATDAAKQWQGWGTALKPSYEPVCVAVKPYGVTDILDAIGSHITRLEDECRPPANGAARSSAPTPADSQEVRADTAPESAATPHEGEQARTTPTGAAAGSSAATDTSAFELEGETCWSTVTSWRACWDELYDLTSTSTTSTASSLTTDLRTLWSSIASLTVTSTPDSPTPRLTSSSTASAVDSLFAATVLRSRATLALSAPESATASTQPSPQGAGGRNTAFEPIVVARKPLAGTVAANVLEHGTGALNIDACRIAATDKLTAGRRTRNAPIPGDDRTETGKGAMYAPGHQFYYVPNDAGRWPTNVVLDDAQAAELDAQTGVSVSRKGKPRAGANGNGWGMTATGTEYDDEGGASRFFPVFRYEAKAPGAERPSVVTTKLRLRADLTPEQVDHVVARLREAGVEID</sequence>
<dbReference type="InterPro" id="IPR002052">
    <property type="entry name" value="DNA_methylase_N6_adenine_CS"/>
</dbReference>
<dbReference type="InterPro" id="IPR002941">
    <property type="entry name" value="DNA_methylase_N4/N6"/>
</dbReference>
<feature type="compositionally biased region" description="Polar residues" evidence="4">
    <location>
        <begin position="756"/>
        <end position="766"/>
    </location>
</feature>
<dbReference type="GO" id="GO:0008170">
    <property type="term" value="F:N-methyltransferase activity"/>
    <property type="evidence" value="ECO:0007669"/>
    <property type="project" value="InterPro"/>
</dbReference>
<dbReference type="KEGG" id="vg:40084152"/>
<accession>G1DUQ9</accession>
<dbReference type="GO" id="GO:0032259">
    <property type="term" value="P:methylation"/>
    <property type="evidence" value="ECO:0007669"/>
    <property type="project" value="UniProtKB-KW"/>
</dbReference>
<evidence type="ECO:0000256" key="1">
    <source>
        <dbReference type="ARBA" id="ARBA00006594"/>
    </source>
</evidence>
<dbReference type="REBASE" id="682815">
    <property type="entry name" value="M.MphSLORF65P"/>
</dbReference>
<evidence type="ECO:0000313" key="7">
    <source>
        <dbReference type="Proteomes" id="UP000008402"/>
    </source>
</evidence>
<evidence type="ECO:0000256" key="2">
    <source>
        <dbReference type="ARBA" id="ARBA00022603"/>
    </source>
</evidence>
<dbReference type="OrthoDB" id="3832at10239"/>
<comment type="similarity">
    <text evidence="1">Belongs to the N(4)/N(6)-methyltransferase family.</text>
</comment>
<dbReference type="PROSITE" id="PS00092">
    <property type="entry name" value="N6_MTASE"/>
    <property type="match status" value="1"/>
</dbReference>
<dbReference type="GeneID" id="40084152"/>
<keyword evidence="7" id="KW-1185">Reference proteome</keyword>
<dbReference type="Pfam" id="PF01555">
    <property type="entry name" value="N6_N4_Mtase"/>
    <property type="match status" value="1"/>
</dbReference>
<dbReference type="Gene3D" id="3.40.50.150">
    <property type="entry name" value="Vaccinia Virus protein VP39"/>
    <property type="match status" value="1"/>
</dbReference>
<proteinExistence type="inferred from homology"/>
<dbReference type="SUPFAM" id="SSF51294">
    <property type="entry name" value="Hedgehog/intein (Hint) domain"/>
    <property type="match status" value="1"/>
</dbReference>
<dbReference type="MEROPS" id="N11.001"/>
<dbReference type="InterPro" id="IPR029063">
    <property type="entry name" value="SAM-dependent_MTases_sf"/>
</dbReference>
<feature type="region of interest" description="Disordered" evidence="4">
    <location>
        <begin position="603"/>
        <end position="659"/>
    </location>
</feature>